<evidence type="ECO:0000313" key="3">
    <source>
        <dbReference type="Proteomes" id="UP000008281"/>
    </source>
</evidence>
<accession>E3N874</accession>
<dbReference type="InterPro" id="IPR001810">
    <property type="entry name" value="F-box_dom"/>
</dbReference>
<evidence type="ECO:0000313" key="2">
    <source>
        <dbReference type="EMBL" id="EFO89297.1"/>
    </source>
</evidence>
<dbReference type="InterPro" id="IPR036047">
    <property type="entry name" value="F-box-like_dom_sf"/>
</dbReference>
<protein>
    <recommendedName>
        <fullName evidence="1">F-box domain-containing protein</fullName>
    </recommendedName>
</protein>
<keyword evidence="3" id="KW-1185">Reference proteome</keyword>
<dbReference type="Gene3D" id="1.10.10.1450">
    <property type="match status" value="1"/>
</dbReference>
<dbReference type="InterPro" id="IPR041426">
    <property type="entry name" value="Mos1_HTH"/>
</dbReference>
<organism evidence="3">
    <name type="scientific">Caenorhabditis remanei</name>
    <name type="common">Caenorhabditis vulgaris</name>
    <dbReference type="NCBI Taxonomy" id="31234"/>
    <lineage>
        <taxon>Eukaryota</taxon>
        <taxon>Metazoa</taxon>
        <taxon>Ecdysozoa</taxon>
        <taxon>Nematoda</taxon>
        <taxon>Chromadorea</taxon>
        <taxon>Rhabditida</taxon>
        <taxon>Rhabditina</taxon>
        <taxon>Rhabditomorpha</taxon>
        <taxon>Rhabditoidea</taxon>
        <taxon>Rhabditidae</taxon>
        <taxon>Peloderinae</taxon>
        <taxon>Caenorhabditis</taxon>
    </lineage>
</organism>
<name>E3N874_CAERE</name>
<dbReference type="HOGENOM" id="CLU_967187_0_0_1"/>
<dbReference type="OMA" id="EMHESIY"/>
<dbReference type="InterPro" id="IPR002900">
    <property type="entry name" value="DUF38/FTH_CAE_spp"/>
</dbReference>
<gene>
    <name evidence="2" type="ORF">CRE_15690</name>
</gene>
<evidence type="ECO:0000259" key="1">
    <source>
        <dbReference type="SMART" id="SM00256"/>
    </source>
</evidence>
<dbReference type="EMBL" id="DS268554">
    <property type="protein sequence ID" value="EFO89297.1"/>
    <property type="molecule type" value="Genomic_DNA"/>
</dbReference>
<reference evidence="2" key="1">
    <citation type="submission" date="2007-07" db="EMBL/GenBank/DDBJ databases">
        <title>PCAP assembly of the Caenorhabditis remanei genome.</title>
        <authorList>
            <consortium name="The Caenorhabditis remanei Sequencing Consortium"/>
            <person name="Wilson R.K."/>
        </authorList>
    </citation>
    <scope>NUCLEOTIDE SEQUENCE [LARGE SCALE GENOMIC DNA]</scope>
    <source>
        <strain evidence="2">PB4641</strain>
    </source>
</reference>
<dbReference type="SMART" id="SM00256">
    <property type="entry name" value="FBOX"/>
    <property type="match status" value="1"/>
</dbReference>
<dbReference type="Pfam" id="PF17906">
    <property type="entry name" value="HTH_48"/>
    <property type="match status" value="1"/>
</dbReference>
<dbReference type="AlphaFoldDB" id="E3N874"/>
<dbReference type="InParanoid" id="E3N874"/>
<dbReference type="SUPFAM" id="SSF81383">
    <property type="entry name" value="F-box domain"/>
    <property type="match status" value="1"/>
</dbReference>
<sequence length="283" mass="33657">MNEIPDLLKKNDTYLKTCILYEVLHKKPVFESYQNFCEKIGDDTMSYIDFEYWYYRFYNGELDFNCNRTHTQKTFLQLPPEMCDLIFKELSCRERMTMRCVSKVMKAIADGQVEMHESIYMQIRDNVLCVVSFTNIQLETWKSVSYYQDSNKTVIYRETTRKNNAEGNYFEQAKFVYFSDCDAFRFADLTHFYRFKGFSVVLDNLTVEEAIVLRDTLAGLPHFEGCNIYLDNVDLNFLKVGLALEEMPSEGEEVIYRYRIPNSNEFLKFTFHDNLFEVEKMCS</sequence>
<dbReference type="Proteomes" id="UP000008281">
    <property type="component" value="Unassembled WGS sequence"/>
</dbReference>
<dbReference type="Pfam" id="PF00646">
    <property type="entry name" value="F-box"/>
    <property type="match status" value="1"/>
</dbReference>
<feature type="domain" description="F-box" evidence="1">
    <location>
        <begin position="78"/>
        <end position="118"/>
    </location>
</feature>
<proteinExistence type="predicted"/>
<dbReference type="OrthoDB" id="5859751at2759"/>
<dbReference type="Pfam" id="PF01827">
    <property type="entry name" value="FTH"/>
    <property type="match status" value="1"/>
</dbReference>